<gene>
    <name evidence="2" type="ORF">ACHAXA_010433</name>
</gene>
<dbReference type="Proteomes" id="UP001530377">
    <property type="component" value="Unassembled WGS sequence"/>
</dbReference>
<feature type="compositionally biased region" description="Low complexity" evidence="1">
    <location>
        <begin position="95"/>
        <end position="107"/>
    </location>
</feature>
<feature type="region of interest" description="Disordered" evidence="1">
    <location>
        <begin position="245"/>
        <end position="309"/>
    </location>
</feature>
<proteinExistence type="predicted"/>
<feature type="region of interest" description="Disordered" evidence="1">
    <location>
        <begin position="1011"/>
        <end position="1037"/>
    </location>
</feature>
<protein>
    <submittedName>
        <fullName evidence="2">Uncharacterized protein</fullName>
    </submittedName>
</protein>
<feature type="region of interest" description="Disordered" evidence="1">
    <location>
        <begin position="157"/>
        <end position="215"/>
    </location>
</feature>
<feature type="region of interest" description="Disordered" evidence="1">
    <location>
        <begin position="969"/>
        <end position="993"/>
    </location>
</feature>
<evidence type="ECO:0000313" key="3">
    <source>
        <dbReference type="Proteomes" id="UP001530377"/>
    </source>
</evidence>
<dbReference type="EMBL" id="JALLPB020000040">
    <property type="protein sequence ID" value="KAL3823298.1"/>
    <property type="molecule type" value="Genomic_DNA"/>
</dbReference>
<feature type="compositionally biased region" description="Low complexity" evidence="1">
    <location>
        <begin position="189"/>
        <end position="207"/>
    </location>
</feature>
<evidence type="ECO:0000256" key="1">
    <source>
        <dbReference type="SAM" id="MobiDB-lite"/>
    </source>
</evidence>
<feature type="compositionally biased region" description="Basic and acidic residues" evidence="1">
    <location>
        <begin position="974"/>
        <end position="988"/>
    </location>
</feature>
<sequence length="1241" mass="137050">MEPPTTWPATSSSSSSSSSLSTRNADHEVASWLLGLARPPSASSSSSTPNDNGGGSTTALQLSEWSTAYVERSSNDGPVAPNALASSGWGPAEGPPTSSSTVVSTMATSTADAMTMTTPSGQSCAEEILIEGGNCDCDDVGGGWEGEAVAMAPPRIRLPKAKRPRAPGGTRVLSSSSINDDHDNGVGGTFSSFSSSSSSSTTTTTTEEYYEEESAWRRHNPAFPLDSFEQLTSLRLGDGGYDDRANRGGGCGAGGGEGGGGGSIVPPPPPQSSSTHCLRSDFRFPPPTHPRDLRPLPPPPPPLSSSRALPNTGHCAWSYDETSRVLLADFRRTAAANGGSGEGGSDDGTAVRVTREDEVFLLEMMERDDVTVISEGLADAINDAFWTREYIEGCVGSEYHHKFRSFETVQYGERQPKENDGWYSMKFSDYFRYLERREYAMRARLLDASNNMNGNDVNSEFTFTDSHGKEIAVDVEKVAIYMIDVDATKLLPHAYEDFQRNFKLPGILPGGSHCMMNAVNANGRPFMGPNLYVTPPSSFTHFHQDGHGTVDSGHWCLSGYNEVVMLRRLTERHKCHAVQLLTGMSDSYGTLYGLPHRDGVKTRPGWPSSEAIGLCKQMGYCPSVFILKPGQVVHINKGRLHAFRKLAPSTLHETDCHHELRNAILQAKEQPTEDICFSIAWDWMFKGVTSEGINREVSSVLECSRLNRQHRMQSLAIPETALLFLAKENIAKNRIESESGVEISPFARGRFAPDSLTVLRGILPSLEYVVTRHSSAVEFSKYWEQKTKNVKDSWCVLIDPKPNTWQDPQTFALDPYGAGDFFCKICAEELSNVYMHCDGCEKLLNKDFNICSGCHMDGKYKIFHQMHPFNPKSFSILNHTGNKLQLRQSRCPCKNGKECGYCSYCTGCSCRCHQRFTVHYRFMEQENEFELFHKAKSIVGSDTIPHMEETRLRLLSLISQAGVGSDYLITSNSGRKDDKADSSDEPRPRLQPQYSSLVITPAIDLDDNVKKEVSPPANAEPLRPLKKRSYPPETSRSGWNFSDDILQQASNYPTKVQAALALTSAGAEPIVVDGFFKGQTKVDYKALKVTSIDTASGPQTNARQVSDKKPIVINFHCPHCDEDFKYTSAKTATASFSNHVRRCFMKKNHSVPPPCDVAMDSVASKNFVYDRANIDPQELKIGSEVFVQCNKGKEWIATLLRPREKDGVNGFHIRYKGQKRRRKVSMEDWVPAFRVLRMCHG</sequence>
<comment type="caution">
    <text evidence="2">The sequence shown here is derived from an EMBL/GenBank/DDBJ whole genome shotgun (WGS) entry which is preliminary data.</text>
</comment>
<organism evidence="2 3">
    <name type="scientific">Cyclostephanos tholiformis</name>
    <dbReference type="NCBI Taxonomy" id="382380"/>
    <lineage>
        <taxon>Eukaryota</taxon>
        <taxon>Sar</taxon>
        <taxon>Stramenopiles</taxon>
        <taxon>Ochrophyta</taxon>
        <taxon>Bacillariophyta</taxon>
        <taxon>Coscinodiscophyceae</taxon>
        <taxon>Thalassiosirophycidae</taxon>
        <taxon>Stephanodiscales</taxon>
        <taxon>Stephanodiscaceae</taxon>
        <taxon>Cyclostephanos</taxon>
    </lineage>
</organism>
<reference evidence="2 3" key="1">
    <citation type="submission" date="2024-10" db="EMBL/GenBank/DDBJ databases">
        <title>Updated reference genomes for cyclostephanoid diatoms.</title>
        <authorList>
            <person name="Roberts W.R."/>
            <person name="Alverson A.J."/>
        </authorList>
    </citation>
    <scope>NUCLEOTIDE SEQUENCE [LARGE SCALE GENOMIC DNA]</scope>
    <source>
        <strain evidence="2 3">AJA228-03</strain>
    </source>
</reference>
<feature type="region of interest" description="Disordered" evidence="1">
    <location>
        <begin position="1"/>
        <end position="107"/>
    </location>
</feature>
<feature type="compositionally biased region" description="Low complexity" evidence="1">
    <location>
        <begin position="39"/>
        <end position="51"/>
    </location>
</feature>
<name>A0ABD3SFL8_9STRA</name>
<dbReference type="AlphaFoldDB" id="A0ABD3SFL8"/>
<evidence type="ECO:0000313" key="2">
    <source>
        <dbReference type="EMBL" id="KAL3823298.1"/>
    </source>
</evidence>
<dbReference type="Gene3D" id="2.60.120.650">
    <property type="entry name" value="Cupin"/>
    <property type="match status" value="1"/>
</dbReference>
<accession>A0ABD3SFL8</accession>
<dbReference type="SUPFAM" id="SSF51197">
    <property type="entry name" value="Clavaminate synthase-like"/>
    <property type="match status" value="1"/>
</dbReference>
<feature type="compositionally biased region" description="Low complexity" evidence="1">
    <location>
        <begin position="11"/>
        <end position="21"/>
    </location>
</feature>
<keyword evidence="3" id="KW-1185">Reference proteome</keyword>
<feature type="compositionally biased region" description="Gly residues" evidence="1">
    <location>
        <begin position="247"/>
        <end position="263"/>
    </location>
</feature>